<dbReference type="RefSeq" id="WP_281844356.1">
    <property type="nucleotide sequence ID" value="NZ_BSCH01000002.1"/>
</dbReference>
<reference evidence="2" key="2">
    <citation type="submission" date="2022-11" db="EMBL/GenBank/DDBJ databases">
        <title>Draft genome sequence of Sellimonas catena strain 18CBH55.</title>
        <authorList>
            <person name="Atsushi H."/>
            <person name="Moriya O."/>
            <person name="Mitsuo S."/>
        </authorList>
    </citation>
    <scope>NUCLEOTIDE SEQUENCE</scope>
    <source>
        <strain evidence="2">18CBH55</strain>
    </source>
</reference>
<evidence type="ECO:0000313" key="3">
    <source>
        <dbReference type="Proteomes" id="UP001145094"/>
    </source>
</evidence>
<accession>A0A9W6CAE6</accession>
<proteinExistence type="predicted"/>
<gene>
    <name evidence="2" type="ORF">Selli2_03550</name>
</gene>
<protein>
    <recommendedName>
        <fullName evidence="4">DNA ligase</fullName>
    </recommendedName>
</protein>
<reference evidence="2" key="3">
    <citation type="journal article" date="2023" name="Int. J. Syst. Evol. Microbiol.">
        <title>Sellimonas catena sp. nov., isolated from human faeces.</title>
        <authorList>
            <person name="Hisatomi A."/>
            <person name="Ohkuma M."/>
            <person name="Sakamoto M."/>
        </authorList>
    </citation>
    <scope>NUCLEOTIDE SEQUENCE</scope>
    <source>
        <strain evidence="2">18CBH55</strain>
    </source>
</reference>
<evidence type="ECO:0000313" key="2">
    <source>
        <dbReference type="EMBL" id="GLG88929.1"/>
    </source>
</evidence>
<dbReference type="AlphaFoldDB" id="A0A9W6CAE6"/>
<dbReference type="EMBL" id="BSCH01000002">
    <property type="protein sequence ID" value="GLG88929.1"/>
    <property type="molecule type" value="Genomic_DNA"/>
</dbReference>
<comment type="caution">
    <text evidence="2">The sequence shown here is derived from an EMBL/GenBank/DDBJ whole genome shotgun (WGS) entry which is preliminary data.</text>
</comment>
<dbReference type="Proteomes" id="UP001145094">
    <property type="component" value="Unassembled WGS sequence"/>
</dbReference>
<sequence length="112" mass="12288">MGKMSELEMQIKELRSCGETILEIANTLAEMFSSQAEDTPPKAVPKEKPKTPAFEEVRHRMTVIAQAGHSAEVKALITKYGARKLSDIDPSRYEELLKEADALGKPEAGTDG</sequence>
<organism evidence="2 3">
    <name type="scientific">Sellimonas catena</name>
    <dbReference type="NCBI Taxonomy" id="2994035"/>
    <lineage>
        <taxon>Bacteria</taxon>
        <taxon>Bacillati</taxon>
        <taxon>Bacillota</taxon>
        <taxon>Clostridia</taxon>
        <taxon>Lachnospirales</taxon>
        <taxon>Lachnospiraceae</taxon>
        <taxon>Sellimonas</taxon>
    </lineage>
</organism>
<evidence type="ECO:0000256" key="1">
    <source>
        <dbReference type="SAM" id="MobiDB-lite"/>
    </source>
</evidence>
<name>A0A9W6CAE6_9FIRM</name>
<feature type="region of interest" description="Disordered" evidence="1">
    <location>
        <begin position="34"/>
        <end position="53"/>
    </location>
</feature>
<reference evidence="2" key="1">
    <citation type="submission" date="2022-11" db="EMBL/GenBank/DDBJ databases">
        <title>Draft genome sequence of Sellimonas catena strain 18CBH55.</title>
        <authorList>
            <person name="Hisatomi A."/>
            <person name="Ohkuma M."/>
            <person name="Sakamoto M."/>
        </authorList>
    </citation>
    <scope>NUCLEOTIDE SEQUENCE</scope>
    <source>
        <strain evidence="2">18CBH55</strain>
    </source>
</reference>
<evidence type="ECO:0008006" key="4">
    <source>
        <dbReference type="Google" id="ProtNLM"/>
    </source>
</evidence>
<feature type="compositionally biased region" description="Basic and acidic residues" evidence="1">
    <location>
        <begin position="44"/>
        <end position="53"/>
    </location>
</feature>